<dbReference type="GO" id="GO:0016491">
    <property type="term" value="F:oxidoreductase activity"/>
    <property type="evidence" value="ECO:0007669"/>
    <property type="project" value="InterPro"/>
</dbReference>
<evidence type="ECO:0000313" key="2">
    <source>
        <dbReference type="WBParaSite" id="PSU_v2.g21173.t1"/>
    </source>
</evidence>
<dbReference type="WBParaSite" id="PSU_v2.g21173.t1">
    <property type="protein sequence ID" value="PSU_v2.g21173.t1"/>
    <property type="gene ID" value="PSU_v2.g21173"/>
</dbReference>
<name>A0A914YP24_9BILA</name>
<accession>A0A914YP24</accession>
<reference evidence="2" key="1">
    <citation type="submission" date="2022-11" db="UniProtKB">
        <authorList>
            <consortium name="WormBaseParasite"/>
        </authorList>
    </citation>
    <scope>IDENTIFICATION</scope>
</reference>
<proteinExistence type="predicted"/>
<dbReference type="Proteomes" id="UP000887577">
    <property type="component" value="Unplaced"/>
</dbReference>
<dbReference type="InterPro" id="IPR036485">
    <property type="entry name" value="Glu_synth_asu_C_sf"/>
</dbReference>
<dbReference type="SUPFAM" id="SSF69336">
    <property type="entry name" value="Alpha subunit of glutamate synthase, C-terminal domain"/>
    <property type="match status" value="1"/>
</dbReference>
<protein>
    <submittedName>
        <fullName evidence="2">Uncharacterized protein</fullName>
    </submittedName>
</protein>
<dbReference type="AlphaFoldDB" id="A0A914YP24"/>
<sequence length="94" mass="11018">MILLMKILKTVRDYITEFVKETGSTYAKNILDKWQTMHSKIIKVFPKDYKIALKALESEKKQEPKEAVKDNNDAQVQKQSLQVGIDFRNIEKFV</sequence>
<evidence type="ECO:0000313" key="1">
    <source>
        <dbReference type="Proteomes" id="UP000887577"/>
    </source>
</evidence>
<organism evidence="1 2">
    <name type="scientific">Panagrolaimus superbus</name>
    <dbReference type="NCBI Taxonomy" id="310955"/>
    <lineage>
        <taxon>Eukaryota</taxon>
        <taxon>Metazoa</taxon>
        <taxon>Ecdysozoa</taxon>
        <taxon>Nematoda</taxon>
        <taxon>Chromadorea</taxon>
        <taxon>Rhabditida</taxon>
        <taxon>Tylenchina</taxon>
        <taxon>Panagrolaimomorpha</taxon>
        <taxon>Panagrolaimoidea</taxon>
        <taxon>Panagrolaimidae</taxon>
        <taxon>Panagrolaimus</taxon>
    </lineage>
</organism>
<dbReference type="Gene3D" id="2.160.20.60">
    <property type="entry name" value="Glutamate synthase, alpha subunit, C-terminal domain"/>
    <property type="match status" value="1"/>
</dbReference>
<keyword evidence="1" id="KW-1185">Reference proteome</keyword>